<keyword evidence="2" id="KW-0812">Transmembrane</keyword>
<keyword evidence="2" id="KW-1133">Transmembrane helix</keyword>
<keyword evidence="4" id="KW-1185">Reference proteome</keyword>
<organism evidence="3 4">
    <name type="scientific">Microlunatus sagamiharensis</name>
    <dbReference type="NCBI Taxonomy" id="546874"/>
    <lineage>
        <taxon>Bacteria</taxon>
        <taxon>Bacillati</taxon>
        <taxon>Actinomycetota</taxon>
        <taxon>Actinomycetes</taxon>
        <taxon>Propionibacteriales</taxon>
        <taxon>Propionibacteriaceae</taxon>
        <taxon>Microlunatus</taxon>
    </lineage>
</organism>
<feature type="transmembrane region" description="Helical" evidence="2">
    <location>
        <begin position="179"/>
        <end position="206"/>
    </location>
</feature>
<accession>A0A1H2NCM7</accession>
<evidence type="ECO:0000313" key="3">
    <source>
        <dbReference type="EMBL" id="SDV02845.1"/>
    </source>
</evidence>
<reference evidence="4" key="1">
    <citation type="submission" date="2016-10" db="EMBL/GenBank/DDBJ databases">
        <authorList>
            <person name="Varghese N."/>
            <person name="Submissions S."/>
        </authorList>
    </citation>
    <scope>NUCLEOTIDE SEQUENCE [LARGE SCALE GENOMIC DNA]</scope>
    <source>
        <strain evidence="4">DSM 21743</strain>
    </source>
</reference>
<dbReference type="Proteomes" id="UP000198825">
    <property type="component" value="Chromosome I"/>
</dbReference>
<name>A0A1H2NCM7_9ACTN</name>
<dbReference type="STRING" id="546874.SAMN04488544_3705"/>
<sequence>MSSAVPPRDDRGPSYDDPRPTGRPAGSPTPAATAPGGSPDRELLRQQRERFGSMKFGACFFGWLTATGTAVILTGLIAAVGVGIGFNTGLTPQQAGATPTTLGVTAAIVLLVVVLVAYLAGGYVAGRMARFSGVKQGVGVWLWAVIVAVVLGILGFVIGDQFNALSRLSGLPSLPVSGTTATTGAVISIVAVAVVALVGAILGGLAGMRYHRRVDRATFDDEV</sequence>
<evidence type="ECO:0000313" key="4">
    <source>
        <dbReference type="Proteomes" id="UP000198825"/>
    </source>
</evidence>
<keyword evidence="2" id="KW-0472">Membrane</keyword>
<evidence type="ECO:0000256" key="1">
    <source>
        <dbReference type="SAM" id="MobiDB-lite"/>
    </source>
</evidence>
<feature type="transmembrane region" description="Helical" evidence="2">
    <location>
        <begin position="56"/>
        <end position="84"/>
    </location>
</feature>
<feature type="compositionally biased region" description="Low complexity" evidence="1">
    <location>
        <begin position="22"/>
        <end position="38"/>
    </location>
</feature>
<protein>
    <submittedName>
        <fullName evidence="3">Uncharacterized protein</fullName>
    </submittedName>
</protein>
<feature type="transmembrane region" description="Helical" evidence="2">
    <location>
        <begin position="138"/>
        <end position="159"/>
    </location>
</feature>
<dbReference type="RefSeq" id="WP_197680506.1">
    <property type="nucleotide sequence ID" value="NZ_LT629799.1"/>
</dbReference>
<feature type="transmembrane region" description="Helical" evidence="2">
    <location>
        <begin position="104"/>
        <end position="126"/>
    </location>
</feature>
<proteinExistence type="predicted"/>
<feature type="region of interest" description="Disordered" evidence="1">
    <location>
        <begin position="1"/>
        <end position="40"/>
    </location>
</feature>
<gene>
    <name evidence="3" type="ORF">SAMN04488544_3705</name>
</gene>
<evidence type="ECO:0000256" key="2">
    <source>
        <dbReference type="SAM" id="Phobius"/>
    </source>
</evidence>
<dbReference type="AlphaFoldDB" id="A0A1H2NCM7"/>
<dbReference type="EMBL" id="LT629799">
    <property type="protein sequence ID" value="SDV02845.1"/>
    <property type="molecule type" value="Genomic_DNA"/>
</dbReference>
<feature type="compositionally biased region" description="Basic and acidic residues" evidence="1">
    <location>
        <begin position="7"/>
        <end position="20"/>
    </location>
</feature>